<evidence type="ECO:0000313" key="2">
    <source>
        <dbReference type="EMBL" id="RVW50607.1"/>
    </source>
</evidence>
<name>A0A438ESG5_VITVI</name>
<protein>
    <submittedName>
        <fullName evidence="2">Uncharacterized protein</fullName>
    </submittedName>
</protein>
<comment type="caution">
    <text evidence="2">The sequence shown here is derived from an EMBL/GenBank/DDBJ whole genome shotgun (WGS) entry which is preliminary data.</text>
</comment>
<accession>A0A438ESG5</accession>
<dbReference type="AlphaFoldDB" id="A0A438ESG5"/>
<dbReference type="PANTHER" id="PTHR33130">
    <property type="entry name" value="PUTATIVE (DUF1639)-RELATED"/>
    <property type="match status" value="1"/>
</dbReference>
<dbReference type="Pfam" id="PF07797">
    <property type="entry name" value="DUF1639"/>
    <property type="match status" value="1"/>
</dbReference>
<feature type="compositionally biased region" description="Basic residues" evidence="1">
    <location>
        <begin position="1"/>
        <end position="10"/>
    </location>
</feature>
<feature type="region of interest" description="Disordered" evidence="1">
    <location>
        <begin position="1"/>
        <end position="86"/>
    </location>
</feature>
<gene>
    <name evidence="2" type="ORF">CK203_074553</name>
</gene>
<dbReference type="EMBL" id="QGNW01001195">
    <property type="protein sequence ID" value="RVW50607.1"/>
    <property type="molecule type" value="Genomic_DNA"/>
</dbReference>
<organism evidence="2 3">
    <name type="scientific">Vitis vinifera</name>
    <name type="common">Grape</name>
    <dbReference type="NCBI Taxonomy" id="29760"/>
    <lineage>
        <taxon>Eukaryota</taxon>
        <taxon>Viridiplantae</taxon>
        <taxon>Streptophyta</taxon>
        <taxon>Embryophyta</taxon>
        <taxon>Tracheophyta</taxon>
        <taxon>Spermatophyta</taxon>
        <taxon>Magnoliopsida</taxon>
        <taxon>eudicotyledons</taxon>
        <taxon>Gunneridae</taxon>
        <taxon>Pentapetalae</taxon>
        <taxon>rosids</taxon>
        <taxon>Vitales</taxon>
        <taxon>Vitaceae</taxon>
        <taxon>Viteae</taxon>
        <taxon>Vitis</taxon>
    </lineage>
</organism>
<dbReference type="InterPro" id="IPR012438">
    <property type="entry name" value="DUF1639"/>
</dbReference>
<dbReference type="Proteomes" id="UP000288805">
    <property type="component" value="Unassembled WGS sequence"/>
</dbReference>
<proteinExistence type="predicted"/>
<reference evidence="2 3" key="1">
    <citation type="journal article" date="2018" name="PLoS Genet.">
        <title>Population sequencing reveals clonal diversity and ancestral inbreeding in the grapevine cultivar Chardonnay.</title>
        <authorList>
            <person name="Roach M.J."/>
            <person name="Johnson D.L."/>
            <person name="Bohlmann J."/>
            <person name="van Vuuren H.J."/>
            <person name="Jones S.J."/>
            <person name="Pretorius I.S."/>
            <person name="Schmidt S.A."/>
            <person name="Borneman A.R."/>
        </authorList>
    </citation>
    <scope>NUCLEOTIDE SEQUENCE [LARGE SCALE GENOMIC DNA]</scope>
    <source>
        <strain evidence="3">cv. Chardonnay</strain>
        <tissue evidence="2">Leaf</tissue>
    </source>
</reference>
<dbReference type="PANTHER" id="PTHR33130:SF40">
    <property type="entry name" value="CHROMOGRANIN (DUF1639)"/>
    <property type="match status" value="1"/>
</dbReference>
<evidence type="ECO:0000256" key="1">
    <source>
        <dbReference type="SAM" id="MobiDB-lite"/>
    </source>
</evidence>
<sequence length="299" mass="33158">MPRGNRHRMAGRMSPSRTLTAGPKNESDSENRKLPLGSRTARSRHAVASPSPVEKAQKNQALVEREGGEVDEGEGEESVQKPWNLRPRKAVSKSPIEIGVAPKNGELQEAVPGVPHSENQPKSLRLRGFAESHSSEKKEKRKFWISLSREEIEEDIFVMTGSKPARRPKKRAKNVQKQLDNVFPGLWLVGVTPDSYRLPDAPAKVLFLVLSLQVSAFQVDMFVTGCDFKGPKKVESLSQLLEWCFHSDCDIETSVGDFPTDLGEQSSKQACLFANPKSMQETLLDALHASSSGRILQFS</sequence>
<evidence type="ECO:0000313" key="3">
    <source>
        <dbReference type="Proteomes" id="UP000288805"/>
    </source>
</evidence>